<dbReference type="InterPro" id="IPR000182">
    <property type="entry name" value="GNAT_dom"/>
</dbReference>
<keyword evidence="3" id="KW-1185">Reference proteome</keyword>
<evidence type="ECO:0000313" key="3">
    <source>
        <dbReference type="Proteomes" id="UP000295636"/>
    </source>
</evidence>
<dbReference type="EMBL" id="SMRT01000006">
    <property type="protein sequence ID" value="TDF97142.1"/>
    <property type="molecule type" value="Genomic_DNA"/>
</dbReference>
<dbReference type="GO" id="GO:0016747">
    <property type="term" value="F:acyltransferase activity, transferring groups other than amino-acyl groups"/>
    <property type="evidence" value="ECO:0007669"/>
    <property type="project" value="InterPro"/>
</dbReference>
<reference evidence="2 3" key="1">
    <citation type="submission" date="2019-03" db="EMBL/GenBank/DDBJ databases">
        <title>This is whole genome sequence of Paenibacillus sp MS74 strain.</title>
        <authorList>
            <person name="Trinh H.N."/>
        </authorList>
    </citation>
    <scope>NUCLEOTIDE SEQUENCE [LARGE SCALE GENOMIC DNA]</scope>
    <source>
        <strain evidence="2 3">MS74</strain>
    </source>
</reference>
<keyword evidence="2" id="KW-0808">Transferase</keyword>
<dbReference type="Pfam" id="PF00583">
    <property type="entry name" value="Acetyltransf_1"/>
    <property type="match status" value="1"/>
</dbReference>
<gene>
    <name evidence="2" type="ORF">E1757_15005</name>
</gene>
<dbReference type="OrthoDB" id="2594994at2"/>
<evidence type="ECO:0000259" key="1">
    <source>
        <dbReference type="PROSITE" id="PS51186"/>
    </source>
</evidence>
<proteinExistence type="predicted"/>
<dbReference type="CDD" id="cd04301">
    <property type="entry name" value="NAT_SF"/>
    <property type="match status" value="1"/>
</dbReference>
<dbReference type="AlphaFoldDB" id="A0A4R5KPB0"/>
<dbReference type="PROSITE" id="PS51186">
    <property type="entry name" value="GNAT"/>
    <property type="match status" value="1"/>
</dbReference>
<name>A0A4R5KPB0_9BACL</name>
<dbReference type="Gene3D" id="3.40.630.30">
    <property type="match status" value="1"/>
</dbReference>
<dbReference type="Proteomes" id="UP000295636">
    <property type="component" value="Unassembled WGS sequence"/>
</dbReference>
<dbReference type="SUPFAM" id="SSF55729">
    <property type="entry name" value="Acyl-CoA N-acyltransferases (Nat)"/>
    <property type="match status" value="1"/>
</dbReference>
<feature type="domain" description="N-acetyltransferase" evidence="1">
    <location>
        <begin position="7"/>
        <end position="163"/>
    </location>
</feature>
<dbReference type="InterPro" id="IPR016181">
    <property type="entry name" value="Acyl_CoA_acyltransferase"/>
</dbReference>
<organism evidence="2 3">
    <name type="scientific">Paenibacillus piri</name>
    <dbReference type="NCBI Taxonomy" id="2547395"/>
    <lineage>
        <taxon>Bacteria</taxon>
        <taxon>Bacillati</taxon>
        <taxon>Bacillota</taxon>
        <taxon>Bacilli</taxon>
        <taxon>Bacillales</taxon>
        <taxon>Paenibacillaceae</taxon>
        <taxon>Paenibacillus</taxon>
    </lineage>
</organism>
<sequence>MESINVVLMEKEEEARKVSEFFLSEQSFDDQRHTPGEIDHFHNKPLESLKSDNHQHWYAAIPTGEIVGAISVTENEHRTGGYLWDYIVVRKDYRKLGIATRLYETMLAFVKERRGRYILTYTCDLQEYSTIRRIFKERGFEHIGSYPDYYYEGEGRMAFLKKL</sequence>
<accession>A0A4R5KPB0</accession>
<protein>
    <submittedName>
        <fullName evidence="2">GNAT family N-acetyltransferase</fullName>
    </submittedName>
</protein>
<evidence type="ECO:0000313" key="2">
    <source>
        <dbReference type="EMBL" id="TDF97142.1"/>
    </source>
</evidence>
<comment type="caution">
    <text evidence="2">The sequence shown here is derived from an EMBL/GenBank/DDBJ whole genome shotgun (WGS) entry which is preliminary data.</text>
</comment>
<dbReference type="RefSeq" id="WP_133229421.1">
    <property type="nucleotide sequence ID" value="NZ_SMRT01000006.1"/>
</dbReference>